<comment type="caution">
    <text evidence="2">The sequence shown here is derived from an EMBL/GenBank/DDBJ whole genome shotgun (WGS) entry which is preliminary data.</text>
</comment>
<dbReference type="EMBL" id="MU151373">
    <property type="protein sequence ID" value="KAF9444484.1"/>
    <property type="molecule type" value="Genomic_DNA"/>
</dbReference>
<sequence>MTPRQIGAWGWWWEGIKSRDDAVLVFSHLHLLSIARRWAGSDGFLRRCLGTHLPVMTISPIQSNQSPLSQW</sequence>
<accession>A0A9P5X4L7</accession>
<gene>
    <name evidence="2" type="ORF">P691DRAFT_807322</name>
    <name evidence="1" type="ORF">P691DRAFT_810255</name>
</gene>
<reference evidence="2" key="1">
    <citation type="submission" date="2020-11" db="EMBL/GenBank/DDBJ databases">
        <authorList>
            <consortium name="DOE Joint Genome Institute"/>
            <person name="Ahrendt S."/>
            <person name="Riley R."/>
            <person name="Andreopoulos W."/>
            <person name="Labutti K."/>
            <person name="Pangilinan J."/>
            <person name="Ruiz-Duenas F.J."/>
            <person name="Barrasa J.M."/>
            <person name="Sanchez-Garcia M."/>
            <person name="Camarero S."/>
            <person name="Miyauchi S."/>
            <person name="Serrano A."/>
            <person name="Linde D."/>
            <person name="Babiker R."/>
            <person name="Drula E."/>
            <person name="Ayuso-Fernandez I."/>
            <person name="Pacheco R."/>
            <person name="Padilla G."/>
            <person name="Ferreira P."/>
            <person name="Barriuso J."/>
            <person name="Kellner H."/>
            <person name="Castanera R."/>
            <person name="Alfaro M."/>
            <person name="Ramirez L."/>
            <person name="Pisabarro A.G."/>
            <person name="Kuo A."/>
            <person name="Tritt A."/>
            <person name="Lipzen A."/>
            <person name="He G."/>
            <person name="Yan M."/>
            <person name="Ng V."/>
            <person name="Cullen D."/>
            <person name="Martin F."/>
            <person name="Rosso M.-N."/>
            <person name="Henrissat B."/>
            <person name="Hibbett D."/>
            <person name="Martinez A.T."/>
            <person name="Grigoriev I.V."/>
        </authorList>
    </citation>
    <scope>NUCLEOTIDE SEQUENCE</scope>
    <source>
        <strain evidence="2">MF-IS2</strain>
    </source>
</reference>
<evidence type="ECO:0000313" key="2">
    <source>
        <dbReference type="EMBL" id="KAF9444484.1"/>
    </source>
</evidence>
<evidence type="ECO:0000313" key="3">
    <source>
        <dbReference type="Proteomes" id="UP000807342"/>
    </source>
</evidence>
<organism evidence="2 3">
    <name type="scientific">Macrolepiota fuliginosa MF-IS2</name>
    <dbReference type="NCBI Taxonomy" id="1400762"/>
    <lineage>
        <taxon>Eukaryota</taxon>
        <taxon>Fungi</taxon>
        <taxon>Dikarya</taxon>
        <taxon>Basidiomycota</taxon>
        <taxon>Agaricomycotina</taxon>
        <taxon>Agaricomycetes</taxon>
        <taxon>Agaricomycetidae</taxon>
        <taxon>Agaricales</taxon>
        <taxon>Agaricineae</taxon>
        <taxon>Agaricaceae</taxon>
        <taxon>Macrolepiota</taxon>
    </lineage>
</organism>
<keyword evidence="3" id="KW-1185">Reference proteome</keyword>
<evidence type="ECO:0000313" key="1">
    <source>
        <dbReference type="EMBL" id="KAF9442673.1"/>
    </source>
</evidence>
<dbReference type="EMBL" id="MU151586">
    <property type="protein sequence ID" value="KAF9442673.1"/>
    <property type="molecule type" value="Genomic_DNA"/>
</dbReference>
<protein>
    <submittedName>
        <fullName evidence="2">Uncharacterized protein</fullName>
    </submittedName>
</protein>
<dbReference type="Proteomes" id="UP000807342">
    <property type="component" value="Unassembled WGS sequence"/>
</dbReference>
<dbReference type="AlphaFoldDB" id="A0A9P5X4L7"/>
<name>A0A9P5X4L7_9AGAR</name>
<proteinExistence type="predicted"/>